<protein>
    <submittedName>
        <fullName evidence="1">Uncharacterized protein</fullName>
    </submittedName>
</protein>
<sequence length="235" mass="26366">MNRTEARMFRRRKWGTTRGCVRSEGTGVVSNELKLIPHSTNAGATSKIRTQRVPRNRDIWDHGSTSKENGTRATEELKRLGCEALVVLVEQDGHARGAMPERWSWVATIEGGHPSSISFIHGAYRQKVVQGGDRPMLRPTIGDKCGRAATRPIPRSYFLGLPSCMATSMQIFRRRVPLESDAQETESHYTHSGFLLWVTLPAMRSRRKAMMIWIQVMAISSPGSGTSFVEETRGR</sequence>
<evidence type="ECO:0000313" key="2">
    <source>
        <dbReference type="Proteomes" id="UP001218188"/>
    </source>
</evidence>
<keyword evidence="2" id="KW-1185">Reference proteome</keyword>
<name>A0AAD6T3U0_9AGAR</name>
<accession>A0AAD6T3U0</accession>
<organism evidence="1 2">
    <name type="scientific">Mycena alexandri</name>
    <dbReference type="NCBI Taxonomy" id="1745969"/>
    <lineage>
        <taxon>Eukaryota</taxon>
        <taxon>Fungi</taxon>
        <taxon>Dikarya</taxon>
        <taxon>Basidiomycota</taxon>
        <taxon>Agaricomycotina</taxon>
        <taxon>Agaricomycetes</taxon>
        <taxon>Agaricomycetidae</taxon>
        <taxon>Agaricales</taxon>
        <taxon>Marasmiineae</taxon>
        <taxon>Mycenaceae</taxon>
        <taxon>Mycena</taxon>
    </lineage>
</organism>
<dbReference type="Proteomes" id="UP001218188">
    <property type="component" value="Unassembled WGS sequence"/>
</dbReference>
<gene>
    <name evidence="1" type="ORF">C8F04DRAFT_1336305</name>
</gene>
<dbReference type="AlphaFoldDB" id="A0AAD6T3U0"/>
<evidence type="ECO:0000313" key="1">
    <source>
        <dbReference type="EMBL" id="KAJ7036792.1"/>
    </source>
</evidence>
<dbReference type="EMBL" id="JARJCM010000041">
    <property type="protein sequence ID" value="KAJ7036792.1"/>
    <property type="molecule type" value="Genomic_DNA"/>
</dbReference>
<comment type="caution">
    <text evidence="1">The sequence shown here is derived from an EMBL/GenBank/DDBJ whole genome shotgun (WGS) entry which is preliminary data.</text>
</comment>
<reference evidence="1" key="1">
    <citation type="submission" date="2023-03" db="EMBL/GenBank/DDBJ databases">
        <title>Massive genome expansion in bonnet fungi (Mycena s.s.) driven by repeated elements and novel gene families across ecological guilds.</title>
        <authorList>
            <consortium name="Lawrence Berkeley National Laboratory"/>
            <person name="Harder C.B."/>
            <person name="Miyauchi S."/>
            <person name="Viragh M."/>
            <person name="Kuo A."/>
            <person name="Thoen E."/>
            <person name="Andreopoulos B."/>
            <person name="Lu D."/>
            <person name="Skrede I."/>
            <person name="Drula E."/>
            <person name="Henrissat B."/>
            <person name="Morin E."/>
            <person name="Kohler A."/>
            <person name="Barry K."/>
            <person name="LaButti K."/>
            <person name="Morin E."/>
            <person name="Salamov A."/>
            <person name="Lipzen A."/>
            <person name="Mereny Z."/>
            <person name="Hegedus B."/>
            <person name="Baldrian P."/>
            <person name="Stursova M."/>
            <person name="Weitz H."/>
            <person name="Taylor A."/>
            <person name="Grigoriev I.V."/>
            <person name="Nagy L.G."/>
            <person name="Martin F."/>
            <person name="Kauserud H."/>
        </authorList>
    </citation>
    <scope>NUCLEOTIDE SEQUENCE</scope>
    <source>
        <strain evidence="1">CBHHK200</strain>
    </source>
</reference>
<proteinExistence type="predicted"/>